<dbReference type="Gene3D" id="3.30.300.30">
    <property type="match status" value="1"/>
</dbReference>
<evidence type="ECO:0000313" key="6">
    <source>
        <dbReference type="Proteomes" id="UP000052946"/>
    </source>
</evidence>
<comment type="caution">
    <text evidence="5">The sequence shown here is derived from an EMBL/GenBank/DDBJ whole genome shotgun (WGS) entry which is preliminary data.</text>
</comment>
<dbReference type="CDD" id="cd05936">
    <property type="entry name" value="FC-FACS_FadD_like"/>
    <property type="match status" value="1"/>
</dbReference>
<dbReference type="Pfam" id="PF00501">
    <property type="entry name" value="AMP-binding"/>
    <property type="match status" value="1"/>
</dbReference>
<dbReference type="RefSeq" id="WP_058950757.1">
    <property type="nucleotide sequence ID" value="NZ_BBXV01000035.1"/>
</dbReference>
<dbReference type="PROSITE" id="PS00455">
    <property type="entry name" value="AMP_BINDING"/>
    <property type="match status" value="1"/>
</dbReference>
<comment type="similarity">
    <text evidence="1">Belongs to the ATP-dependent AMP-binding enzyme family.</text>
</comment>
<name>A0A0U9HAW4_9BACI</name>
<dbReference type="SUPFAM" id="SSF56801">
    <property type="entry name" value="Acetyl-CoA synthetase-like"/>
    <property type="match status" value="1"/>
</dbReference>
<dbReference type="GO" id="GO:0016877">
    <property type="term" value="F:ligase activity, forming carbon-sulfur bonds"/>
    <property type="evidence" value="ECO:0007669"/>
    <property type="project" value="UniProtKB-ARBA"/>
</dbReference>
<dbReference type="Gene3D" id="3.40.50.980">
    <property type="match status" value="2"/>
</dbReference>
<dbReference type="OrthoDB" id="9778383at2"/>
<proteinExistence type="inferred from homology"/>
<evidence type="ECO:0000256" key="2">
    <source>
        <dbReference type="ARBA" id="ARBA00022598"/>
    </source>
</evidence>
<feature type="domain" description="AMP-dependent synthetase/ligase" evidence="3">
    <location>
        <begin position="30"/>
        <end position="419"/>
    </location>
</feature>
<dbReference type="EMBL" id="BBXV01000035">
    <property type="protein sequence ID" value="GAQ18953.1"/>
    <property type="molecule type" value="Genomic_DNA"/>
</dbReference>
<protein>
    <submittedName>
        <fullName evidence="5">Long-chain-fatty-acid--CoA ligase</fullName>
    </submittedName>
</protein>
<dbReference type="FunFam" id="3.40.50.12780:FF:000003">
    <property type="entry name" value="Long-chain-fatty-acid--CoA ligase FadD"/>
    <property type="match status" value="1"/>
</dbReference>
<evidence type="ECO:0000256" key="1">
    <source>
        <dbReference type="ARBA" id="ARBA00006432"/>
    </source>
</evidence>
<dbReference type="InterPro" id="IPR020845">
    <property type="entry name" value="AMP-binding_CS"/>
</dbReference>
<dbReference type="Gene3D" id="2.30.38.10">
    <property type="entry name" value="Luciferase, Domain 3"/>
    <property type="match status" value="1"/>
</dbReference>
<dbReference type="InterPro" id="IPR045851">
    <property type="entry name" value="AMP-bd_C_sf"/>
</dbReference>
<dbReference type="InterPro" id="IPR050237">
    <property type="entry name" value="ATP-dep_AMP-bd_enzyme"/>
</dbReference>
<dbReference type="PANTHER" id="PTHR43767">
    <property type="entry name" value="LONG-CHAIN-FATTY-ACID--COA LIGASE"/>
    <property type="match status" value="1"/>
</dbReference>
<reference evidence="6" key="1">
    <citation type="submission" date="2015-07" db="EMBL/GenBank/DDBJ databases">
        <title>Draft Genome Sequence of Oceanobacillus picturae Heshi-B3 that Was Isolated from Fermented Rice Bran with Aging Salted Mackerel, Which Was Named Heshiko as Traditional Fermented Seafood in Japan.</title>
        <authorList>
            <person name="Akuzawa S."/>
            <person name="Nakagawa J."/>
            <person name="Kanekatsu T."/>
            <person name="Kanesaki Y."/>
            <person name="Suzuki T."/>
        </authorList>
    </citation>
    <scope>NUCLEOTIDE SEQUENCE [LARGE SCALE GENOMIC DNA]</scope>
    <source>
        <strain evidence="6">Heshi-B3</strain>
    </source>
</reference>
<dbReference type="Pfam" id="PF13193">
    <property type="entry name" value="AMP-binding_C"/>
    <property type="match status" value="1"/>
</dbReference>
<dbReference type="InterPro" id="IPR000873">
    <property type="entry name" value="AMP-dep_synth/lig_dom"/>
</dbReference>
<gene>
    <name evidence="5" type="ORF">OPHB3_2909</name>
</gene>
<dbReference type="InterPro" id="IPR025110">
    <property type="entry name" value="AMP-bd_C"/>
</dbReference>
<organism evidence="5 6">
    <name type="scientific">Oceanobacillus picturae</name>
    <dbReference type="NCBI Taxonomy" id="171693"/>
    <lineage>
        <taxon>Bacteria</taxon>
        <taxon>Bacillati</taxon>
        <taxon>Bacillota</taxon>
        <taxon>Bacilli</taxon>
        <taxon>Bacillales</taxon>
        <taxon>Bacillaceae</taxon>
        <taxon>Oceanobacillus</taxon>
    </lineage>
</organism>
<feature type="domain" description="AMP-binding enzyme C-terminal" evidence="4">
    <location>
        <begin position="469"/>
        <end position="544"/>
    </location>
</feature>
<evidence type="ECO:0000313" key="5">
    <source>
        <dbReference type="EMBL" id="GAQ18953.1"/>
    </source>
</evidence>
<dbReference type="AlphaFoldDB" id="A0A0U9HAW4"/>
<sequence>MGQSKRWLKHYPSEIPTSITYDRKPLHAFLEESASRFAKKKALYFMGKEISFEALYVEAKKMASFMQKEGLKKGDKVAIMLPNCPQAVIGYYATLMAGAVVVQTNPLYKERELEYQLKDSEASFIICLDVLLPTVTNVIPKTSIMHTIVTGIKDYLPFPKNMVYPFIQKRQYKMVVKVEESEITHSWQKAISASETAYQKVDIDPMEDLALLQYTGGTTGYPKGVMLTHYNLVANVQMCDAWLYNTKGEEDIVLGVLPFFHVYGMTTVMNNSIMVGSKMVLLPKFDAKEVLKTIDKQKPTLFPGAPTIYIGLLNHPDLSNYDLSSIEACISGSAPLPIEIQEQFEKLTGGKLVEGYGLTETSPVTHANFVWEKRINGSIGVPWPDTECKVVLMETDEEAEIGEIGEIVVKGPQVMKGYWNNKEETDQVLKDGWLFTGDLGYMDEDGYFYVVDRKKDMIIAGGYNIYPREVEEVLYEHEGIQEAVVAGVPDAYRGETVKAYIVLKTGSTLNEEELNRFCRKHLAAYKVPKIYEFRTELPKTAVGKILRRSLVNEEKEKRKEEETEHIQKA</sequence>
<keyword evidence="2 5" id="KW-0436">Ligase</keyword>
<dbReference type="FunFam" id="3.30.300.30:FF:000008">
    <property type="entry name" value="2,3-dihydroxybenzoate-AMP ligase"/>
    <property type="match status" value="1"/>
</dbReference>
<accession>A0A0U9HAW4</accession>
<evidence type="ECO:0000259" key="3">
    <source>
        <dbReference type="Pfam" id="PF00501"/>
    </source>
</evidence>
<dbReference type="NCBIfam" id="NF004837">
    <property type="entry name" value="PRK06187.1"/>
    <property type="match status" value="1"/>
</dbReference>
<dbReference type="PANTHER" id="PTHR43767:SF9">
    <property type="entry name" value="LONG-CHAIN-FATTY-ACID--COA LIGASE"/>
    <property type="match status" value="1"/>
</dbReference>
<dbReference type="Proteomes" id="UP000052946">
    <property type="component" value="Unassembled WGS sequence"/>
</dbReference>
<reference evidence="5 6" key="2">
    <citation type="journal article" date="2016" name="Genome Announc.">
        <title>Draft Genome Sequence of Oceanobacillus picturae Heshi-B3, Isolated from Fermented Rice Bran in a Traditional Japanese Seafood Dish.</title>
        <authorList>
            <person name="Akuzawa S."/>
            <person name="Nagaoka J."/>
            <person name="Kanekatsu M."/>
            <person name="Kanesaki Y."/>
            <person name="Suzuki T."/>
        </authorList>
    </citation>
    <scope>NUCLEOTIDE SEQUENCE [LARGE SCALE GENOMIC DNA]</scope>
    <source>
        <strain evidence="5 6">Heshi-B3</strain>
    </source>
</reference>
<evidence type="ECO:0000259" key="4">
    <source>
        <dbReference type="Pfam" id="PF13193"/>
    </source>
</evidence>